<dbReference type="Gene3D" id="3.30.530.20">
    <property type="match status" value="1"/>
</dbReference>
<dbReference type="Pfam" id="PF10604">
    <property type="entry name" value="Polyketide_cyc2"/>
    <property type="match status" value="1"/>
</dbReference>
<dbReference type="eggNOG" id="COG3427">
    <property type="taxonomic scope" value="Bacteria"/>
</dbReference>
<name>U2FN11_9GAMM</name>
<dbReference type="OrthoDB" id="5786478at2"/>
<reference evidence="2 3" key="2">
    <citation type="journal article" date="2013" name="PLoS ONE">
        <title>INDIGO - INtegrated Data Warehouse of MIcrobial GenOmes with Examples from the Red Sea Extremophiles.</title>
        <authorList>
            <person name="Alam I."/>
            <person name="Antunes A."/>
            <person name="Kamau A.A."/>
            <person name="Ba Alawi W."/>
            <person name="Kalkatawi M."/>
            <person name="Stingl U."/>
            <person name="Bajic V.B."/>
        </authorList>
    </citation>
    <scope>NUCLEOTIDE SEQUENCE [LARGE SCALE GENOMIC DNA]</scope>
    <source>
        <strain evidence="2 3">E1L3A</strain>
    </source>
</reference>
<dbReference type="Pfam" id="PF00106">
    <property type="entry name" value="adh_short"/>
    <property type="match status" value="1"/>
</dbReference>
<dbReference type="InterPro" id="IPR036291">
    <property type="entry name" value="NAD(P)-bd_dom_sf"/>
</dbReference>
<comment type="caution">
    <text evidence="2">The sequence shown here is derived from an EMBL/GenBank/DDBJ whole genome shotgun (WGS) entry which is preliminary data.</text>
</comment>
<dbReference type="STRING" id="1033802.SSPSH_003574"/>
<dbReference type="eggNOG" id="COG1028">
    <property type="taxonomic scope" value="Bacteria"/>
</dbReference>
<accession>U2FN11</accession>
<dbReference type="RefSeq" id="WP_006915283.1">
    <property type="nucleotide sequence ID" value="NZ_AFNV02000033.1"/>
</dbReference>
<keyword evidence="3" id="KW-1185">Reference proteome</keyword>
<dbReference type="EC" id="1.1.1.267" evidence="2"/>
<dbReference type="InterPro" id="IPR023393">
    <property type="entry name" value="START-like_dom_sf"/>
</dbReference>
<evidence type="ECO:0000256" key="1">
    <source>
        <dbReference type="RuleBase" id="RU000363"/>
    </source>
</evidence>
<dbReference type="PANTHER" id="PTHR44656">
    <property type="entry name" value="DEHYDROGENASE/REDUCTASE SDR FAMILY MEMBER 12"/>
    <property type="match status" value="1"/>
</dbReference>
<protein>
    <submittedName>
        <fullName evidence="2">1-deoxy-D-xylulose-5-phosphate reductoisomerase protein</fullName>
        <ecNumber evidence="2">1.1.1.267</ecNumber>
    </submittedName>
</protein>
<dbReference type="Proteomes" id="UP000006242">
    <property type="component" value="Unassembled WGS sequence"/>
</dbReference>
<dbReference type="PRINTS" id="PR00081">
    <property type="entry name" value="GDHRDH"/>
</dbReference>
<reference evidence="2 3" key="1">
    <citation type="journal article" date="2011" name="J. Bacteriol.">
        <title>Genome sequence of Salinisphaera shabanensis, a gammaproteobacterium from the harsh, variable environment of the brine-seawater interface of the Shaban Deep in the Red Sea.</title>
        <authorList>
            <person name="Antunes A."/>
            <person name="Alam I."/>
            <person name="Bajic V.B."/>
            <person name="Stingl U."/>
        </authorList>
    </citation>
    <scope>NUCLEOTIDE SEQUENCE [LARGE SCALE GENOMIC DNA]</scope>
    <source>
        <strain evidence="2 3">E1L3A</strain>
    </source>
</reference>
<dbReference type="PANTHER" id="PTHR44656:SF7">
    <property type="entry name" value="DEHYDROGENASE_REDUCTASE SDR FAMILY MEMBER 12"/>
    <property type="match status" value="1"/>
</dbReference>
<dbReference type="SUPFAM" id="SSF51735">
    <property type="entry name" value="NAD(P)-binding Rossmann-fold domains"/>
    <property type="match status" value="1"/>
</dbReference>
<dbReference type="GO" id="GO:0016853">
    <property type="term" value="F:isomerase activity"/>
    <property type="evidence" value="ECO:0007669"/>
    <property type="project" value="UniProtKB-KW"/>
</dbReference>
<gene>
    <name evidence="2" type="ORF">SSPSH_003574</name>
</gene>
<proteinExistence type="inferred from homology"/>
<dbReference type="AlphaFoldDB" id="U2FN11"/>
<dbReference type="InterPro" id="IPR002347">
    <property type="entry name" value="SDR_fam"/>
</dbReference>
<dbReference type="Gene3D" id="3.40.50.720">
    <property type="entry name" value="NAD(P)-binding Rossmann-like Domain"/>
    <property type="match status" value="1"/>
</dbReference>
<comment type="similarity">
    <text evidence="1">Belongs to the short-chain dehydrogenases/reductases (SDR) family.</text>
</comment>
<sequence length="471" mass="51447">MIRLHETVRVARSAADCYRYLVDFSTCEQWDPGVYRARKLTPGTPRIGSEFEVTVRMFGRRTTLSYATTELAENAHIALEMRGSGISSVETIRFEENTAGETTIDYRADFSLSGALRASEIAMKPVFKRMGRKAVAGLGEALTIRTEAPSQGWVSYAADRSMLLAAPGFTERGYLALDDKAHSEFMDERVAVITGATSGIGEAIAAEYARLGASVVLVGRDTDKLAASRQRVHDFAGGDIERIHTQQADLLDVAATRSLGERLVEQFPEIDVLVNNAGALFHEHALSDDGFERSLAINLVAPFVLTETLMPALTAAEARVVNMSSGGMYLQPLVLNDLNFENESFSGNKAYARAKRGLVALTRHWARRYGEAGVNFNAMHPGWVATPGVTESLPGFDKVMGRLLRDARMGADTAVWLGSSRAARHCQGEFFLDRTPHPTAVLPNTQVRPSDAQTLYGWLRNETGIEVNGVG</sequence>
<evidence type="ECO:0000313" key="3">
    <source>
        <dbReference type="Proteomes" id="UP000006242"/>
    </source>
</evidence>
<dbReference type="GO" id="GO:0030604">
    <property type="term" value="F:1-deoxy-D-xylulose-5-phosphate reductoisomerase activity"/>
    <property type="evidence" value="ECO:0007669"/>
    <property type="project" value="UniProtKB-EC"/>
</dbReference>
<organism evidence="2 3">
    <name type="scientific">Salinisphaera shabanensis E1L3A</name>
    <dbReference type="NCBI Taxonomy" id="1033802"/>
    <lineage>
        <taxon>Bacteria</taxon>
        <taxon>Pseudomonadati</taxon>
        <taxon>Pseudomonadota</taxon>
        <taxon>Gammaproteobacteria</taxon>
        <taxon>Salinisphaerales</taxon>
        <taxon>Salinisphaeraceae</taxon>
        <taxon>Salinisphaera</taxon>
    </lineage>
</organism>
<keyword evidence="2" id="KW-0560">Oxidoreductase</keyword>
<dbReference type="InterPro" id="IPR019587">
    <property type="entry name" value="Polyketide_cyclase/dehydratase"/>
</dbReference>
<dbReference type="PRINTS" id="PR00080">
    <property type="entry name" value="SDRFAMILY"/>
</dbReference>
<dbReference type="SUPFAM" id="SSF55961">
    <property type="entry name" value="Bet v1-like"/>
    <property type="match status" value="1"/>
</dbReference>
<dbReference type="EMBL" id="AFNV02000033">
    <property type="protein sequence ID" value="ERJ17594.1"/>
    <property type="molecule type" value="Genomic_DNA"/>
</dbReference>
<dbReference type="InterPro" id="IPR052992">
    <property type="entry name" value="SDR_member_12"/>
</dbReference>
<evidence type="ECO:0000313" key="2">
    <source>
        <dbReference type="EMBL" id="ERJ17594.1"/>
    </source>
</evidence>